<keyword evidence="7" id="KW-1185">Reference proteome</keyword>
<reference evidence="6 7" key="1">
    <citation type="submission" date="2024-11" db="EMBL/GenBank/DDBJ databases">
        <title>Adaptive evolution of stress response genes in parasites aligns with host niche diversity.</title>
        <authorList>
            <person name="Hahn C."/>
            <person name="Resl P."/>
        </authorList>
    </citation>
    <scope>NUCLEOTIDE SEQUENCE [LARGE SCALE GENOMIC DNA]</scope>
    <source>
        <strain evidence="6">EGGRZ-B1_66</strain>
        <tissue evidence="6">Body</tissue>
    </source>
</reference>
<organism evidence="6 7">
    <name type="scientific">Cichlidogyrus casuarinus</name>
    <dbReference type="NCBI Taxonomy" id="1844966"/>
    <lineage>
        <taxon>Eukaryota</taxon>
        <taxon>Metazoa</taxon>
        <taxon>Spiralia</taxon>
        <taxon>Lophotrochozoa</taxon>
        <taxon>Platyhelminthes</taxon>
        <taxon>Monogenea</taxon>
        <taxon>Monopisthocotylea</taxon>
        <taxon>Dactylogyridea</taxon>
        <taxon>Ancyrocephalidae</taxon>
        <taxon>Cichlidogyrus</taxon>
    </lineage>
</organism>
<evidence type="ECO:0000313" key="7">
    <source>
        <dbReference type="Proteomes" id="UP001626550"/>
    </source>
</evidence>
<dbReference type="EMBL" id="JBJKFK010000669">
    <property type="protein sequence ID" value="KAL3315770.1"/>
    <property type="molecule type" value="Genomic_DNA"/>
</dbReference>
<dbReference type="AlphaFoldDB" id="A0ABD2Q880"/>
<dbReference type="PANTHER" id="PTHR18934">
    <property type="entry name" value="ATP-DEPENDENT RNA HELICASE"/>
    <property type="match status" value="1"/>
</dbReference>
<evidence type="ECO:0000256" key="2">
    <source>
        <dbReference type="ARBA" id="ARBA00022801"/>
    </source>
</evidence>
<dbReference type="GO" id="GO:0004386">
    <property type="term" value="F:helicase activity"/>
    <property type="evidence" value="ECO:0007669"/>
    <property type="project" value="UniProtKB-KW"/>
</dbReference>
<keyword evidence="1" id="KW-0547">Nucleotide-binding</keyword>
<proteinExistence type="predicted"/>
<dbReference type="InterPro" id="IPR007502">
    <property type="entry name" value="Helicase-assoc_dom"/>
</dbReference>
<feature type="domain" description="Helicase-associated" evidence="5">
    <location>
        <begin position="30"/>
        <end position="173"/>
    </location>
</feature>
<sequence>MIVLQLLELGAVVPFLSECLSVPSLTMINRTLRFLEDIQALDLLEGTGSNDANSLDAIDKKRAGGKKKFTRELQSQIRAANTLPEATSAEDCRLTPLGIHLSRLPLDPQCAKLLLMGSLFGCLKPALIVASSLSFKSPFITNFSFMGAEAEHEARKARLRLAGDTLSDHIATVAAVQDFEEIGSRESARRDFCRKNFLNYNAIKDLNQLMRDYSEMLHQFRYISSFNINDSDSNVNAYNMNLFRAILCAAFYPNITSTVNSGGRNSASKLIARDNERLKIHEVSVNSNISSFGESLYFTYFDKMRFDENASTSTLFDTTLLLPRSLLFFAGHPQVGSSN</sequence>
<dbReference type="GO" id="GO:0016787">
    <property type="term" value="F:hydrolase activity"/>
    <property type="evidence" value="ECO:0007669"/>
    <property type="project" value="UniProtKB-KW"/>
</dbReference>
<comment type="caution">
    <text evidence="6">The sequence shown here is derived from an EMBL/GenBank/DDBJ whole genome shotgun (WGS) entry which is preliminary data.</text>
</comment>
<dbReference type="Gene3D" id="1.20.120.1080">
    <property type="match status" value="1"/>
</dbReference>
<evidence type="ECO:0000256" key="1">
    <source>
        <dbReference type="ARBA" id="ARBA00022741"/>
    </source>
</evidence>
<name>A0ABD2Q880_9PLAT</name>
<protein>
    <submittedName>
        <fullName evidence="6">ATP-dependent DNA/RNA helicase dhx36</fullName>
    </submittedName>
</protein>
<dbReference type="Proteomes" id="UP001626550">
    <property type="component" value="Unassembled WGS sequence"/>
</dbReference>
<evidence type="ECO:0000313" key="6">
    <source>
        <dbReference type="EMBL" id="KAL3315770.1"/>
    </source>
</evidence>
<evidence type="ECO:0000256" key="3">
    <source>
        <dbReference type="ARBA" id="ARBA00022806"/>
    </source>
</evidence>
<dbReference type="Pfam" id="PF21010">
    <property type="entry name" value="HA2_C"/>
    <property type="match status" value="1"/>
</dbReference>
<dbReference type="GO" id="GO:0005524">
    <property type="term" value="F:ATP binding"/>
    <property type="evidence" value="ECO:0007669"/>
    <property type="project" value="UniProtKB-KW"/>
</dbReference>
<keyword evidence="3 6" id="KW-0347">Helicase</keyword>
<evidence type="ECO:0000259" key="5">
    <source>
        <dbReference type="SMART" id="SM00847"/>
    </source>
</evidence>
<evidence type="ECO:0000256" key="4">
    <source>
        <dbReference type="ARBA" id="ARBA00022840"/>
    </source>
</evidence>
<dbReference type="SMART" id="SM00847">
    <property type="entry name" value="HA2"/>
    <property type="match status" value="1"/>
</dbReference>
<accession>A0ABD2Q880</accession>
<keyword evidence="2" id="KW-0378">Hydrolase</keyword>
<gene>
    <name evidence="6" type="primary">DHX36_1</name>
    <name evidence="6" type="ORF">Ciccas_005601</name>
</gene>
<dbReference type="PANTHER" id="PTHR18934:SF99">
    <property type="entry name" value="ATP-DEPENDENT RNA HELICASE DHX37-RELATED"/>
    <property type="match status" value="1"/>
</dbReference>
<keyword evidence="4" id="KW-0067">ATP-binding</keyword>